<accession>A0A1T4QMY7</accession>
<keyword evidence="6" id="KW-1185">Reference proteome</keyword>
<dbReference type="InterPro" id="IPR017900">
    <property type="entry name" value="4Fe4S_Fe_S_CS"/>
</dbReference>
<protein>
    <submittedName>
        <fullName evidence="5">4Fe-4S binding domain-containing protein</fullName>
    </submittedName>
</protein>
<evidence type="ECO:0000256" key="1">
    <source>
        <dbReference type="ARBA" id="ARBA00022723"/>
    </source>
</evidence>
<dbReference type="PROSITE" id="PS51379">
    <property type="entry name" value="4FE4S_FER_2"/>
    <property type="match status" value="2"/>
</dbReference>
<keyword evidence="2" id="KW-0408">Iron</keyword>
<dbReference type="Proteomes" id="UP000189933">
    <property type="component" value="Unassembled WGS sequence"/>
</dbReference>
<dbReference type="InterPro" id="IPR017896">
    <property type="entry name" value="4Fe4S_Fe-S-bd"/>
</dbReference>
<name>A0A1T4QMY7_9FIRM</name>
<reference evidence="6" key="1">
    <citation type="submission" date="2017-02" db="EMBL/GenBank/DDBJ databases">
        <authorList>
            <person name="Varghese N."/>
            <person name="Submissions S."/>
        </authorList>
    </citation>
    <scope>NUCLEOTIDE SEQUENCE [LARGE SCALE GENOMIC DNA]</scope>
    <source>
        <strain evidence="6">DSM 16521</strain>
    </source>
</reference>
<gene>
    <name evidence="5" type="ORF">SAMN02745885_01724</name>
</gene>
<evidence type="ECO:0000256" key="3">
    <source>
        <dbReference type="ARBA" id="ARBA00023014"/>
    </source>
</evidence>
<sequence>MKKNKRKAFIDASKCDRSPSCPARKACPFGAITQEKKWFFKAGVPQVNTHLCAGCGECVKFCPRGAVKLV</sequence>
<dbReference type="OrthoDB" id="9813995at2"/>
<feature type="domain" description="4Fe-4S ferredoxin-type" evidence="4">
    <location>
        <begin position="6"/>
        <end position="37"/>
    </location>
</feature>
<dbReference type="GO" id="GO:0051536">
    <property type="term" value="F:iron-sulfur cluster binding"/>
    <property type="evidence" value="ECO:0007669"/>
    <property type="project" value="UniProtKB-KW"/>
</dbReference>
<dbReference type="AlphaFoldDB" id="A0A1T4QMY7"/>
<dbReference type="GO" id="GO:0046872">
    <property type="term" value="F:metal ion binding"/>
    <property type="evidence" value="ECO:0007669"/>
    <property type="project" value="UniProtKB-KW"/>
</dbReference>
<keyword evidence="1" id="KW-0479">Metal-binding</keyword>
<dbReference type="Gene3D" id="3.30.70.20">
    <property type="match status" value="1"/>
</dbReference>
<evidence type="ECO:0000313" key="5">
    <source>
        <dbReference type="EMBL" id="SKA05065.1"/>
    </source>
</evidence>
<dbReference type="RefSeq" id="WP_078665767.1">
    <property type="nucleotide sequence ID" value="NZ_FUXM01000020.1"/>
</dbReference>
<organism evidence="5 6">
    <name type="scientific">Carboxydocella sporoproducens DSM 16521</name>
    <dbReference type="NCBI Taxonomy" id="1121270"/>
    <lineage>
        <taxon>Bacteria</taxon>
        <taxon>Bacillati</taxon>
        <taxon>Bacillota</taxon>
        <taxon>Clostridia</taxon>
        <taxon>Eubacteriales</taxon>
        <taxon>Clostridiales Family XVI. Incertae Sedis</taxon>
        <taxon>Carboxydocella</taxon>
    </lineage>
</organism>
<evidence type="ECO:0000313" key="6">
    <source>
        <dbReference type="Proteomes" id="UP000189933"/>
    </source>
</evidence>
<evidence type="ECO:0000259" key="4">
    <source>
        <dbReference type="PROSITE" id="PS51379"/>
    </source>
</evidence>
<proteinExistence type="predicted"/>
<evidence type="ECO:0000256" key="2">
    <source>
        <dbReference type="ARBA" id="ARBA00023004"/>
    </source>
</evidence>
<dbReference type="EMBL" id="FUXM01000020">
    <property type="protein sequence ID" value="SKA05065.1"/>
    <property type="molecule type" value="Genomic_DNA"/>
</dbReference>
<dbReference type="SUPFAM" id="SSF54862">
    <property type="entry name" value="4Fe-4S ferredoxins"/>
    <property type="match status" value="1"/>
</dbReference>
<keyword evidence="3" id="KW-0411">Iron-sulfur</keyword>
<dbReference type="PROSITE" id="PS00198">
    <property type="entry name" value="4FE4S_FER_1"/>
    <property type="match status" value="1"/>
</dbReference>
<dbReference type="Pfam" id="PF12837">
    <property type="entry name" value="Fer4_6"/>
    <property type="match status" value="1"/>
</dbReference>
<feature type="domain" description="4Fe-4S ferredoxin-type" evidence="4">
    <location>
        <begin position="43"/>
        <end position="70"/>
    </location>
</feature>